<dbReference type="Gene3D" id="3.90.70.80">
    <property type="match status" value="1"/>
</dbReference>
<evidence type="ECO:0000313" key="11">
    <source>
        <dbReference type="EMBL" id="PRP82561.1"/>
    </source>
</evidence>
<keyword evidence="2" id="KW-0723">Serine/threonine-protein kinase</keyword>
<feature type="compositionally biased region" description="Basic and acidic residues" evidence="9">
    <location>
        <begin position="24"/>
        <end position="43"/>
    </location>
</feature>
<dbReference type="PANTHER" id="PTHR44329">
    <property type="entry name" value="SERINE/THREONINE-PROTEIN KINASE TNNI3K-RELATED"/>
    <property type="match status" value="1"/>
</dbReference>
<dbReference type="SMART" id="SM00248">
    <property type="entry name" value="ANK"/>
    <property type="match status" value="5"/>
</dbReference>
<reference evidence="11 12" key="1">
    <citation type="journal article" date="2018" name="Genome Biol. Evol.">
        <title>Multiple Roots of Fruiting Body Formation in Amoebozoa.</title>
        <authorList>
            <person name="Hillmann F."/>
            <person name="Forbes G."/>
            <person name="Novohradska S."/>
            <person name="Ferling I."/>
            <person name="Riege K."/>
            <person name="Groth M."/>
            <person name="Westermann M."/>
            <person name="Marz M."/>
            <person name="Spaller T."/>
            <person name="Winckler T."/>
            <person name="Schaap P."/>
            <person name="Glockner G."/>
        </authorList>
    </citation>
    <scope>NUCLEOTIDE SEQUENCE [LARGE SCALE GENOMIC DNA]</scope>
    <source>
        <strain evidence="11 12">Jena</strain>
    </source>
</reference>
<evidence type="ECO:0000256" key="1">
    <source>
        <dbReference type="ARBA" id="ARBA00005843"/>
    </source>
</evidence>
<dbReference type="PRINTS" id="PR00109">
    <property type="entry name" value="TYRKINASE"/>
</dbReference>
<evidence type="ECO:0000256" key="7">
    <source>
        <dbReference type="PROSITE-ProRule" id="PRU10141"/>
    </source>
</evidence>
<accession>A0A2P6NF49</accession>
<comment type="caution">
    <text evidence="11">The sequence shown here is derived from an EMBL/GenBank/DDBJ whole genome shotgun (WGS) entry which is preliminary data.</text>
</comment>
<dbReference type="PROSITE" id="PS50297">
    <property type="entry name" value="ANK_REP_REGION"/>
    <property type="match status" value="1"/>
</dbReference>
<dbReference type="InterPro" id="IPR001245">
    <property type="entry name" value="Ser-Thr/Tyr_kinase_cat_dom"/>
</dbReference>
<keyword evidence="6" id="KW-0040">ANK repeat</keyword>
<dbReference type="Gene3D" id="3.30.200.20">
    <property type="entry name" value="Phosphorylase Kinase, domain 1"/>
    <property type="match status" value="1"/>
</dbReference>
<dbReference type="STRING" id="1890364.A0A2P6NF49"/>
<feature type="domain" description="Protein kinase" evidence="10">
    <location>
        <begin position="1314"/>
        <end position="1596"/>
    </location>
</feature>
<proteinExistence type="inferred from homology"/>
<feature type="compositionally biased region" description="Low complexity" evidence="9">
    <location>
        <begin position="345"/>
        <end position="372"/>
    </location>
</feature>
<evidence type="ECO:0000256" key="2">
    <source>
        <dbReference type="ARBA" id="ARBA00022527"/>
    </source>
</evidence>
<dbReference type="PROSITE" id="PS00108">
    <property type="entry name" value="PROTEIN_KINASE_ST"/>
    <property type="match status" value="2"/>
</dbReference>
<dbReference type="PROSITE" id="PS50088">
    <property type="entry name" value="ANK_REPEAT"/>
    <property type="match status" value="3"/>
</dbReference>
<evidence type="ECO:0000256" key="5">
    <source>
        <dbReference type="ARBA" id="ARBA00022840"/>
    </source>
</evidence>
<dbReference type="InterPro" id="IPR036770">
    <property type="entry name" value="Ankyrin_rpt-contain_sf"/>
</dbReference>
<dbReference type="InterPro" id="IPR000719">
    <property type="entry name" value="Prot_kinase_dom"/>
</dbReference>
<dbReference type="PROSITE" id="PS00107">
    <property type="entry name" value="PROTEIN_KINASE_ATP"/>
    <property type="match status" value="1"/>
</dbReference>
<dbReference type="Proteomes" id="UP000241769">
    <property type="component" value="Unassembled WGS sequence"/>
</dbReference>
<feature type="compositionally biased region" description="Low complexity" evidence="9">
    <location>
        <begin position="278"/>
        <end position="290"/>
    </location>
</feature>
<feature type="region of interest" description="Disordered" evidence="9">
    <location>
        <begin position="1604"/>
        <end position="1628"/>
    </location>
</feature>
<keyword evidence="3 7" id="KW-0547">Nucleotide-binding</keyword>
<feature type="compositionally biased region" description="Polar residues" evidence="9">
    <location>
        <begin position="95"/>
        <end position="112"/>
    </location>
</feature>
<keyword evidence="4" id="KW-0808">Transferase</keyword>
<evidence type="ECO:0000313" key="12">
    <source>
        <dbReference type="Proteomes" id="UP000241769"/>
    </source>
</evidence>
<sequence>MDGSRPRGRSLALGSATGFSPTKDSPDSDTKKKDDKKDKKKYDVLGGFITDVSKTDSPCRGMSIPVLNSHSQQMQPSSPNHLAKSLDTSYHHLSPSMSSTSDTKQVSQTLTEFSDLKSHSPELARHSRSISTSTSRNSPLKGRATMEGLEYMNVRDREESEERQHQKNQKTSDLIEALTKITKLEEELKECKSQLRVAETKVAAIELRCRVAEQKAAIAEVSSLPAFPLTPSQSTAAAAILQAPQVIHIPRTETPATPTREEPVTPVKEKNTPVEEIVSSPPVTPTTPRRALVTVPSSREVQKLHSMITHTKIEKTESYNSSPETSFSHYGSAIHTPEDPLIARSDSANSDSSNSLKEMESGGKSSKKLSPSNTYNEQKRKMMERMSKMTSSNSNRGSLDSSLSSFSSPTLTSSPSISNMASSVDWQSHTFLSDVAYQIARGEHSTVKKKLTKLLSRGESCVREENRLTQFEEKTRVELMKARDKYGQSVLHLCADGSCLDMIEMLLPEKKKKVDPLCKQMLNSTDMRGWTPLAYSAMKGDENVFTLLLNRGSVPDQLVLHYFCSHWCTKNNRELMDVMIQRGVDVNVSFEGSEDNDRPLHAAIANSKEAGVHGISGSVAMVELLLSFGANPNLPNGKGDLPIHWAVYTSKSRVAKILCIHGADLSLVGSEDMTAEELARSTGKADICASLVRIRQITEILKAVDLSENEYKDILAKMIEEEIGEEEFKNLTMDIAKAMGIRNASSLALLFALQEKLKDSGRKGGRMERVDSVDQMKFATPTETASVGDNSISFYTWASSLHNGSEMRKNWKVYEAMNTTKECTEDLDRLSNRLGLLGMRSRNAEGQRGDNLFVAVSDQMYDVVDKAGELRQKCANWLVENGKHKIPNSDATLSSLVKNQTWEEYCKDVKKEGWGDAICLYALCQICQCPFIVISSVPGQMYIVSLTPNDKSENNGRTVQLAHLSTKFKYSSLIRMNDNLMMQQWGDAIDFREIKLVRRVGQGGEGKVYEGFWKGIRLAIKRTIQTVDNTKNGGEEGESIKRFRAEIAMLKRLRFPNIIMYIGTSLQGNNVYMLTEFMERGDLSSLLLNGGDKVGWHIRMRMALEISSAVNYLHSLRPPVVHRDLKSSNVLVDKNYHIKLTDFGVAKILDGQNMLKTFCSTLAYTAPEILNAEEYNERVDVYSFGILLWELSTCKTPYEGKKDQEILIGVSQSDLRPQISQETPQDLSHIMVRSWSRDPHDRPNFEWITEELNRVNASVENLQVEMENLSRPTSMKFSNSSLMRSPSSIKRKVEEESNQPQGQYWEINPKDLSFDTKDLVGSGASANVYRGKYREQDVAIKVLKKSPTEEDIIEIQKELDVLSKIRTPSLVFFYGASLGNNCCIVTEYIPGGTLHDVLNQKDYNFGWEQALNFSIKLAKGLHFLHTWSPPVIHRDLKPSNLLIYRDDLRICDLGLARFVAQGNRDITIFKCKGTPLYVAPEVYYSGVEIEGRRDKDTEGFTHAGYSTKSDIFSFSIILWEMVSRVFHGKYLTPYYSDDKNLSYDAAVLIQVARKNLRPKIRPEIPTSISTLLQWCWNKDPTLRPSALTIIQQLEQLQADYTSNPNRWTKTSVPHSALSPNSSKRNSKR</sequence>
<dbReference type="SUPFAM" id="SSF56112">
    <property type="entry name" value="Protein kinase-like (PK-like)"/>
    <property type="match status" value="2"/>
</dbReference>
<feature type="region of interest" description="Disordered" evidence="9">
    <location>
        <begin position="254"/>
        <end position="290"/>
    </location>
</feature>
<gene>
    <name evidence="11" type="ORF">PROFUN_04866</name>
</gene>
<feature type="compositionally biased region" description="Basic and acidic residues" evidence="9">
    <location>
        <begin position="377"/>
        <end position="387"/>
    </location>
</feature>
<dbReference type="Gene3D" id="1.25.40.20">
    <property type="entry name" value="Ankyrin repeat-containing domain"/>
    <property type="match status" value="1"/>
</dbReference>
<dbReference type="InParanoid" id="A0A2P6NF49"/>
<dbReference type="Pfam" id="PF02338">
    <property type="entry name" value="OTU"/>
    <property type="match status" value="1"/>
</dbReference>
<feature type="compositionally biased region" description="Basic and acidic residues" evidence="9">
    <location>
        <begin position="114"/>
        <end position="125"/>
    </location>
</feature>
<feature type="repeat" description="ANK" evidence="6">
    <location>
        <begin position="595"/>
        <end position="637"/>
    </location>
</feature>
<dbReference type="InterPro" id="IPR017441">
    <property type="entry name" value="Protein_kinase_ATP_BS"/>
</dbReference>
<evidence type="ECO:0000256" key="6">
    <source>
        <dbReference type="PROSITE-ProRule" id="PRU00023"/>
    </source>
</evidence>
<evidence type="ECO:0000256" key="4">
    <source>
        <dbReference type="ARBA" id="ARBA00022777"/>
    </source>
</evidence>
<evidence type="ECO:0000256" key="8">
    <source>
        <dbReference type="SAM" id="Coils"/>
    </source>
</evidence>
<feature type="region of interest" description="Disordered" evidence="9">
    <location>
        <begin position="1"/>
        <end position="148"/>
    </location>
</feature>
<evidence type="ECO:0000256" key="9">
    <source>
        <dbReference type="SAM" id="MobiDB-lite"/>
    </source>
</evidence>
<comment type="similarity">
    <text evidence="1">Belongs to the protein kinase superfamily. TKL Ser/Thr protein kinase family.</text>
</comment>
<evidence type="ECO:0000256" key="3">
    <source>
        <dbReference type="ARBA" id="ARBA00022741"/>
    </source>
</evidence>
<feature type="compositionally biased region" description="Polar residues" evidence="9">
    <location>
        <begin position="66"/>
        <end position="80"/>
    </location>
</feature>
<dbReference type="GO" id="GO:0004674">
    <property type="term" value="F:protein serine/threonine kinase activity"/>
    <property type="evidence" value="ECO:0007669"/>
    <property type="project" value="UniProtKB-KW"/>
</dbReference>
<feature type="compositionally biased region" description="Low complexity" evidence="9">
    <location>
        <begin position="129"/>
        <end position="138"/>
    </location>
</feature>
<dbReference type="InterPro" id="IPR008271">
    <property type="entry name" value="Ser/Thr_kinase_AS"/>
</dbReference>
<dbReference type="Pfam" id="PF13637">
    <property type="entry name" value="Ank_4"/>
    <property type="match status" value="1"/>
</dbReference>
<feature type="repeat" description="ANK" evidence="6">
    <location>
        <begin position="638"/>
        <end position="670"/>
    </location>
</feature>
<dbReference type="SUPFAM" id="SSF48403">
    <property type="entry name" value="Ankyrin repeat"/>
    <property type="match status" value="1"/>
</dbReference>
<feature type="region of interest" description="Disordered" evidence="9">
    <location>
        <begin position="312"/>
        <end position="415"/>
    </location>
</feature>
<dbReference type="InterPro" id="IPR003323">
    <property type="entry name" value="OTU_dom"/>
</dbReference>
<feature type="compositionally biased region" description="Low complexity" evidence="9">
    <location>
        <begin position="390"/>
        <end position="415"/>
    </location>
</feature>
<dbReference type="PANTHER" id="PTHR44329:SF298">
    <property type="entry name" value="MIXED LINEAGE KINASE DOMAIN-LIKE PROTEIN"/>
    <property type="match status" value="1"/>
</dbReference>
<feature type="binding site" evidence="7">
    <location>
        <position position="1341"/>
    </location>
    <ligand>
        <name>ATP</name>
        <dbReference type="ChEBI" id="CHEBI:30616"/>
    </ligand>
</feature>
<dbReference type="Pfam" id="PF12796">
    <property type="entry name" value="Ank_2"/>
    <property type="match status" value="1"/>
</dbReference>
<dbReference type="GO" id="GO:0005524">
    <property type="term" value="F:ATP binding"/>
    <property type="evidence" value="ECO:0007669"/>
    <property type="project" value="UniProtKB-UniRule"/>
</dbReference>
<dbReference type="InterPro" id="IPR002110">
    <property type="entry name" value="Ankyrin_rpt"/>
</dbReference>
<dbReference type="OrthoDB" id="346907at2759"/>
<keyword evidence="12" id="KW-1185">Reference proteome</keyword>
<organism evidence="11 12">
    <name type="scientific">Planoprotostelium fungivorum</name>
    <dbReference type="NCBI Taxonomy" id="1890364"/>
    <lineage>
        <taxon>Eukaryota</taxon>
        <taxon>Amoebozoa</taxon>
        <taxon>Evosea</taxon>
        <taxon>Variosea</taxon>
        <taxon>Cavosteliida</taxon>
        <taxon>Cavosteliaceae</taxon>
        <taxon>Planoprotostelium</taxon>
    </lineage>
</organism>
<dbReference type="SMART" id="SM00220">
    <property type="entry name" value="S_TKc"/>
    <property type="match status" value="2"/>
</dbReference>
<dbReference type="InterPro" id="IPR051681">
    <property type="entry name" value="Ser/Thr_Kinases-Pseudokinases"/>
</dbReference>
<dbReference type="CDD" id="cd13999">
    <property type="entry name" value="STKc_MAP3K-like"/>
    <property type="match status" value="2"/>
</dbReference>
<keyword evidence="5 7" id="KW-0067">ATP-binding</keyword>
<dbReference type="Gene3D" id="1.10.510.10">
    <property type="entry name" value="Transferase(Phosphotransferase) domain 1"/>
    <property type="match status" value="2"/>
</dbReference>
<dbReference type="CDD" id="cd22758">
    <property type="entry name" value="OTU_232R-like"/>
    <property type="match status" value="1"/>
</dbReference>
<feature type="coiled-coil region" evidence="8">
    <location>
        <begin position="167"/>
        <end position="215"/>
    </location>
</feature>
<evidence type="ECO:0000259" key="10">
    <source>
        <dbReference type="PROSITE" id="PS50011"/>
    </source>
</evidence>
<dbReference type="InterPro" id="IPR011009">
    <property type="entry name" value="Kinase-like_dom_sf"/>
</dbReference>
<dbReference type="PROSITE" id="PS50011">
    <property type="entry name" value="PROTEIN_KINASE_DOM"/>
    <property type="match status" value="2"/>
</dbReference>
<name>A0A2P6NF49_9EUKA</name>
<feature type="compositionally biased region" description="Basic and acidic residues" evidence="9">
    <location>
        <begin position="259"/>
        <end position="273"/>
    </location>
</feature>
<feature type="domain" description="Protein kinase" evidence="10">
    <location>
        <begin position="994"/>
        <end position="1259"/>
    </location>
</feature>
<dbReference type="Pfam" id="PF07714">
    <property type="entry name" value="PK_Tyr_Ser-Thr"/>
    <property type="match status" value="2"/>
</dbReference>
<feature type="repeat" description="ANK" evidence="6">
    <location>
        <begin position="528"/>
        <end position="553"/>
    </location>
</feature>
<feature type="compositionally biased region" description="Polar residues" evidence="9">
    <location>
        <begin position="318"/>
        <end position="329"/>
    </location>
</feature>
<dbReference type="EMBL" id="MDYQ01000100">
    <property type="protein sequence ID" value="PRP82561.1"/>
    <property type="molecule type" value="Genomic_DNA"/>
</dbReference>
<keyword evidence="8" id="KW-0175">Coiled coil</keyword>
<keyword evidence="4" id="KW-0418">Kinase</keyword>
<protein>
    <submittedName>
        <fullName evidence="11">SMAD/FHA domain-containing protein</fullName>
    </submittedName>
</protein>